<sequence length="54" mass="6277">MQFSHLFVQIGFNFKFFQVLTSYPTSSFFAVSSFDRCLSSITRDDVLIYKSLLP</sequence>
<evidence type="ECO:0000313" key="1">
    <source>
        <dbReference type="EMBL" id="XCI67291.1"/>
    </source>
</evidence>
<protein>
    <submittedName>
        <fullName evidence="1">Uncharacterized protein</fullName>
    </submittedName>
</protein>
<accession>A0AAU8HXK9</accession>
<reference evidence="1" key="1">
    <citation type="journal article" date="2024" name="bioRxiv">
        <title>The salivary virome during childhood dental caries.</title>
        <authorList>
            <person name="Tang J."/>
            <person name="Baker J.L."/>
        </authorList>
    </citation>
    <scope>NUCLEOTIDE SEQUENCE</scope>
    <source>
        <strain evidence="1">38_unbinned_79</strain>
    </source>
</reference>
<proteinExistence type="predicted"/>
<organism evidence="1">
    <name type="scientific">Jarrellvirus sp</name>
    <dbReference type="NCBI Taxonomy" id="2960496"/>
    <lineage>
        <taxon>Viruses</taxon>
        <taxon>Duplodnaviria</taxon>
        <taxon>Heunggongvirae</taxon>
        <taxon>Uroviricota</taxon>
        <taxon>Caudoviricetes</taxon>
        <taxon>Jarrellvirus</taxon>
    </lineage>
</organism>
<dbReference type="EMBL" id="PP870178">
    <property type="protein sequence ID" value="XCI67291.1"/>
    <property type="molecule type" value="Genomic_DNA"/>
</dbReference>
<name>A0AAU8HXK9_9CAUD</name>